<dbReference type="Pfam" id="PF13568">
    <property type="entry name" value="OMP_b-brl_2"/>
    <property type="match status" value="1"/>
</dbReference>
<feature type="signal peptide" evidence="1">
    <location>
        <begin position="1"/>
        <end position="24"/>
    </location>
</feature>
<evidence type="ECO:0000313" key="3">
    <source>
        <dbReference type="EMBL" id="MSS16642.1"/>
    </source>
</evidence>
<evidence type="ECO:0000313" key="4">
    <source>
        <dbReference type="Proteomes" id="UP000483362"/>
    </source>
</evidence>
<feature type="domain" description="Outer membrane protein beta-barrel" evidence="2">
    <location>
        <begin position="24"/>
        <end position="213"/>
    </location>
</feature>
<evidence type="ECO:0000259" key="2">
    <source>
        <dbReference type="Pfam" id="PF13568"/>
    </source>
</evidence>
<dbReference type="AlphaFoldDB" id="A0A6L5XDH4"/>
<gene>
    <name evidence="3" type="ORF">FYJ29_02480</name>
</gene>
<name>A0A6L5XDH4_9BACT</name>
<keyword evidence="4" id="KW-1185">Reference proteome</keyword>
<sequence>MNCKYSRHITLVVMLLLTVAAAMAQDNDKVLNRQYADMKKLHFGFSIGMNFQDLNITNNGFTTADGEQWYADVPNHSPGFSVNVLADYRLGQHFNLRFSPGMYFGNKVVKYINALGDATAPDKTHYRQSQNIKSTYVVLPVEVKFSALRRHNYRPYFTSGVMGVVDVSKDRPDQLQLKNSDVMLTVGMGCDFYLPFFKFCPEVKFCFGLKNMLKKDRPDLQDNEQMMRFTQSVDKIKDNMVVVTFYFE</sequence>
<keyword evidence="1" id="KW-0732">Signal</keyword>
<accession>A0A6L5XDH4</accession>
<dbReference type="EMBL" id="VULT01000003">
    <property type="protein sequence ID" value="MSS16642.1"/>
    <property type="molecule type" value="Genomic_DNA"/>
</dbReference>
<dbReference type="Proteomes" id="UP000483362">
    <property type="component" value="Unassembled WGS sequence"/>
</dbReference>
<reference evidence="3 4" key="1">
    <citation type="submission" date="2019-08" db="EMBL/GenBank/DDBJ databases">
        <title>In-depth cultivation of the pig gut microbiome towards novel bacterial diversity and tailored functional studies.</title>
        <authorList>
            <person name="Wylensek D."/>
            <person name="Hitch T.C.A."/>
            <person name="Clavel T."/>
        </authorList>
    </citation>
    <scope>NUCLEOTIDE SEQUENCE [LARGE SCALE GENOMIC DNA]</scope>
    <source>
        <strain evidence="3 4">Oil-RF-744-WCA-WT-10</strain>
    </source>
</reference>
<dbReference type="InterPro" id="IPR025665">
    <property type="entry name" value="Beta-barrel_OMP_2"/>
</dbReference>
<protein>
    <submittedName>
        <fullName evidence="3">PorT family protein</fullName>
    </submittedName>
</protein>
<dbReference type="RefSeq" id="WP_154327334.1">
    <property type="nucleotide sequence ID" value="NZ_CP045696.1"/>
</dbReference>
<organism evidence="3 4">
    <name type="scientific">Sodaliphilus pleomorphus</name>
    <dbReference type="NCBI Taxonomy" id="2606626"/>
    <lineage>
        <taxon>Bacteria</taxon>
        <taxon>Pseudomonadati</taxon>
        <taxon>Bacteroidota</taxon>
        <taxon>Bacteroidia</taxon>
        <taxon>Bacteroidales</taxon>
        <taxon>Muribaculaceae</taxon>
        <taxon>Sodaliphilus</taxon>
    </lineage>
</organism>
<proteinExistence type="predicted"/>
<comment type="caution">
    <text evidence="3">The sequence shown here is derived from an EMBL/GenBank/DDBJ whole genome shotgun (WGS) entry which is preliminary data.</text>
</comment>
<feature type="chain" id="PRO_5026785660" evidence="1">
    <location>
        <begin position="25"/>
        <end position="248"/>
    </location>
</feature>
<evidence type="ECO:0000256" key="1">
    <source>
        <dbReference type="SAM" id="SignalP"/>
    </source>
</evidence>